<evidence type="ECO:0000256" key="12">
    <source>
        <dbReference type="ARBA" id="ARBA00023012"/>
    </source>
</evidence>
<evidence type="ECO:0000313" key="18">
    <source>
        <dbReference type="Proteomes" id="UP000288024"/>
    </source>
</evidence>
<dbReference type="FunFam" id="3.30.450.20:FF:000018">
    <property type="entry name" value="Sensor histidine kinase DcuS"/>
    <property type="match status" value="1"/>
</dbReference>
<evidence type="ECO:0000256" key="13">
    <source>
        <dbReference type="ARBA" id="ARBA00023136"/>
    </source>
</evidence>
<organism evidence="17 18">
    <name type="scientific">Niallia taxi</name>
    <dbReference type="NCBI Taxonomy" id="2499688"/>
    <lineage>
        <taxon>Bacteria</taxon>
        <taxon>Bacillati</taxon>
        <taxon>Bacillota</taxon>
        <taxon>Bacilli</taxon>
        <taxon>Bacillales</taxon>
        <taxon>Bacillaceae</taxon>
        <taxon>Niallia</taxon>
    </lineage>
</organism>
<keyword evidence="12" id="KW-0902">Two-component regulatory system</keyword>
<gene>
    <name evidence="17" type="primary">dcuS</name>
    <name evidence="17" type="ORF">EM808_15130</name>
</gene>
<comment type="caution">
    <text evidence="17">The sequence shown here is derived from an EMBL/GenBank/DDBJ whole genome shotgun (WGS) entry which is preliminary data.</text>
</comment>
<dbReference type="InterPro" id="IPR000014">
    <property type="entry name" value="PAS"/>
</dbReference>
<dbReference type="SMART" id="SM00387">
    <property type="entry name" value="HATPase_c"/>
    <property type="match status" value="1"/>
</dbReference>
<evidence type="ECO:0000256" key="9">
    <source>
        <dbReference type="ARBA" id="ARBA00022777"/>
    </source>
</evidence>
<feature type="transmembrane region" description="Helical" evidence="15">
    <location>
        <begin position="7"/>
        <end position="30"/>
    </location>
</feature>
<dbReference type="InterPro" id="IPR004358">
    <property type="entry name" value="Sig_transdc_His_kin-like_C"/>
</dbReference>
<keyword evidence="10" id="KW-0067">ATP-binding</keyword>
<evidence type="ECO:0000259" key="16">
    <source>
        <dbReference type="PROSITE" id="PS50109"/>
    </source>
</evidence>
<evidence type="ECO:0000256" key="4">
    <source>
        <dbReference type="ARBA" id="ARBA00022475"/>
    </source>
</evidence>
<dbReference type="SUPFAM" id="SSF55785">
    <property type="entry name" value="PYP-like sensor domain (PAS domain)"/>
    <property type="match status" value="1"/>
</dbReference>
<feature type="region of interest" description="Disordered" evidence="14">
    <location>
        <begin position="112"/>
        <end position="131"/>
    </location>
</feature>
<keyword evidence="7 15" id="KW-0812">Transmembrane</keyword>
<sequence>MRKRWSLFATIMTLISAVVIFSLLMTDILISNLLNDHTKNSLEEKALMIARVMAKTELVQDALEGDEAALKKIQAYTSDIQEQNGVEFIVILNMDGIRLTHPDVRKIGKKFQGGDETEAMSGEEHTSTSEGTLGKSLRALTPIFSDDGTQIGVAAVGISLAKVNEVMSEGKWIIVYGSLLGLIAGIVGAYILASYIKRVMFNLEPAAIAKLLQERSAVINSVREGIIAVDMQGNITLVNQSAIDYLQKLGLNTNPIGLPISSYIPSKGLDRVLAKGEEQLDEELTINGTTILVNRVPVKVDKKIVGALSTFRDKTEIKKLSDQLSGVKTYAEALRAQSHEFMNRMQVIIGMLHMKNYDRLKEYLDDIVDQQSGDISAITSNIKDPVIAGLLLGKLSYAREKGAVLNISIMTVVPELTAAVSYEIITILGNLLDNALDAVENSSTKEIELKFAKTGGMIEMIVKDTGKGITKEEEALIFEKGISSKGVNRGYGLYLVSESLRKLHGKIELESAPDVGTIFKASIPYVKEENGR</sequence>
<evidence type="ECO:0000256" key="14">
    <source>
        <dbReference type="SAM" id="MobiDB-lite"/>
    </source>
</evidence>
<dbReference type="InterPro" id="IPR013767">
    <property type="entry name" value="PAS_fold"/>
</dbReference>
<dbReference type="InterPro" id="IPR039506">
    <property type="entry name" value="SPOB_a"/>
</dbReference>
<evidence type="ECO:0000256" key="5">
    <source>
        <dbReference type="ARBA" id="ARBA00022553"/>
    </source>
</evidence>
<proteinExistence type="predicted"/>
<dbReference type="PANTHER" id="PTHR43547">
    <property type="entry name" value="TWO-COMPONENT HISTIDINE KINASE"/>
    <property type="match status" value="1"/>
</dbReference>
<dbReference type="SUPFAM" id="SSF55890">
    <property type="entry name" value="Sporulation response regulatory protein Spo0B"/>
    <property type="match status" value="1"/>
</dbReference>
<dbReference type="InterPro" id="IPR033463">
    <property type="entry name" value="sCache_3"/>
</dbReference>
<dbReference type="PRINTS" id="PR00344">
    <property type="entry name" value="BCTRLSENSOR"/>
</dbReference>
<evidence type="ECO:0000256" key="10">
    <source>
        <dbReference type="ARBA" id="ARBA00022840"/>
    </source>
</evidence>
<dbReference type="Pfam" id="PF00989">
    <property type="entry name" value="PAS"/>
    <property type="match status" value="1"/>
</dbReference>
<protein>
    <recommendedName>
        <fullName evidence="3">histidine kinase</fullName>
        <ecNumber evidence="3">2.7.13.3</ecNumber>
    </recommendedName>
</protein>
<comment type="catalytic activity">
    <reaction evidence="1">
        <text>ATP + protein L-histidine = ADP + protein N-phospho-L-histidine.</text>
        <dbReference type="EC" id="2.7.13.3"/>
    </reaction>
</comment>
<dbReference type="Pfam" id="PF02518">
    <property type="entry name" value="HATPase_c"/>
    <property type="match status" value="1"/>
</dbReference>
<keyword evidence="4" id="KW-1003">Cell membrane</keyword>
<dbReference type="NCBIfam" id="NF008298">
    <property type="entry name" value="PRK11086.1"/>
    <property type="match status" value="1"/>
</dbReference>
<dbReference type="GO" id="GO:0000155">
    <property type="term" value="F:phosphorelay sensor kinase activity"/>
    <property type="evidence" value="ECO:0007669"/>
    <property type="project" value="InterPro"/>
</dbReference>
<dbReference type="RefSeq" id="WP_127739035.1">
    <property type="nucleotide sequence ID" value="NZ_JARMUX010000019.1"/>
</dbReference>
<accession>A0A437KA18</accession>
<keyword evidence="11 15" id="KW-1133">Transmembrane helix</keyword>
<dbReference type="SUPFAM" id="SSF55874">
    <property type="entry name" value="ATPase domain of HSP90 chaperone/DNA topoisomerase II/histidine kinase"/>
    <property type="match status" value="1"/>
</dbReference>
<dbReference type="Gene3D" id="3.30.450.20">
    <property type="entry name" value="PAS domain"/>
    <property type="match status" value="2"/>
</dbReference>
<keyword evidence="9 17" id="KW-0418">Kinase</keyword>
<dbReference type="InterPro" id="IPR035965">
    <property type="entry name" value="PAS-like_dom_sf"/>
</dbReference>
<dbReference type="SMART" id="SM00091">
    <property type="entry name" value="PAS"/>
    <property type="match status" value="1"/>
</dbReference>
<comment type="subcellular location">
    <subcellularLocation>
        <location evidence="2">Cell membrane</location>
        <topology evidence="2">Multi-pass membrane protein</topology>
    </subcellularLocation>
</comment>
<dbReference type="EC" id="2.7.13.3" evidence="3"/>
<evidence type="ECO:0000313" key="17">
    <source>
        <dbReference type="EMBL" id="RVT61578.1"/>
    </source>
</evidence>
<dbReference type="Gene3D" id="1.10.287.130">
    <property type="match status" value="1"/>
</dbReference>
<dbReference type="SUPFAM" id="SSF103190">
    <property type="entry name" value="Sensory domain-like"/>
    <property type="match status" value="1"/>
</dbReference>
<dbReference type="InterPro" id="IPR016120">
    <property type="entry name" value="Sig_transdc_His_kin_SpoOB"/>
</dbReference>
<keyword evidence="8" id="KW-0547">Nucleotide-binding</keyword>
<dbReference type="GO" id="GO:0005886">
    <property type="term" value="C:plasma membrane"/>
    <property type="evidence" value="ECO:0007669"/>
    <property type="project" value="UniProtKB-SubCell"/>
</dbReference>
<dbReference type="Pfam" id="PF14689">
    <property type="entry name" value="SPOB_a"/>
    <property type="match status" value="1"/>
</dbReference>
<keyword evidence="6 17" id="KW-0808">Transferase</keyword>
<evidence type="ECO:0000256" key="7">
    <source>
        <dbReference type="ARBA" id="ARBA00022692"/>
    </source>
</evidence>
<dbReference type="PANTHER" id="PTHR43547:SF10">
    <property type="entry name" value="SENSOR HISTIDINE KINASE DCUS"/>
    <property type="match status" value="1"/>
</dbReference>
<dbReference type="EMBL" id="RZTZ01000005">
    <property type="protein sequence ID" value="RVT61578.1"/>
    <property type="molecule type" value="Genomic_DNA"/>
</dbReference>
<feature type="domain" description="Histidine kinase" evidence="16">
    <location>
        <begin position="315"/>
        <end position="527"/>
    </location>
</feature>
<dbReference type="Pfam" id="PF17203">
    <property type="entry name" value="sCache_3_2"/>
    <property type="match status" value="1"/>
</dbReference>
<dbReference type="Proteomes" id="UP000288024">
    <property type="component" value="Unassembled WGS sequence"/>
</dbReference>
<evidence type="ECO:0000256" key="1">
    <source>
        <dbReference type="ARBA" id="ARBA00000085"/>
    </source>
</evidence>
<keyword evidence="5" id="KW-0597">Phosphoprotein</keyword>
<dbReference type="InterPro" id="IPR029151">
    <property type="entry name" value="Sensor-like_sf"/>
</dbReference>
<dbReference type="InterPro" id="IPR003594">
    <property type="entry name" value="HATPase_dom"/>
</dbReference>
<evidence type="ECO:0000256" key="8">
    <source>
        <dbReference type="ARBA" id="ARBA00022741"/>
    </source>
</evidence>
<feature type="transmembrane region" description="Helical" evidence="15">
    <location>
        <begin position="173"/>
        <end position="193"/>
    </location>
</feature>
<dbReference type="Gene3D" id="3.30.565.10">
    <property type="entry name" value="Histidine kinase-like ATPase, C-terminal domain"/>
    <property type="match status" value="1"/>
</dbReference>
<reference evidence="17 18" key="1">
    <citation type="submission" date="2019-01" db="EMBL/GenBank/DDBJ databases">
        <title>Bacillus sp. M5HDSG1-1, whole genome shotgun sequence.</title>
        <authorList>
            <person name="Tuo L."/>
        </authorList>
    </citation>
    <scope>NUCLEOTIDE SEQUENCE [LARGE SCALE GENOMIC DNA]</scope>
    <source>
        <strain evidence="17 18">M5HDSG1-1</strain>
    </source>
</reference>
<dbReference type="InterPro" id="IPR005467">
    <property type="entry name" value="His_kinase_dom"/>
</dbReference>
<dbReference type="PROSITE" id="PS50109">
    <property type="entry name" value="HIS_KIN"/>
    <property type="match status" value="1"/>
</dbReference>
<evidence type="ECO:0000256" key="11">
    <source>
        <dbReference type="ARBA" id="ARBA00022989"/>
    </source>
</evidence>
<dbReference type="GO" id="GO:0005524">
    <property type="term" value="F:ATP binding"/>
    <property type="evidence" value="ECO:0007669"/>
    <property type="project" value="UniProtKB-KW"/>
</dbReference>
<evidence type="ECO:0000256" key="15">
    <source>
        <dbReference type="SAM" id="Phobius"/>
    </source>
</evidence>
<evidence type="ECO:0000256" key="6">
    <source>
        <dbReference type="ARBA" id="ARBA00022679"/>
    </source>
</evidence>
<keyword evidence="13 15" id="KW-0472">Membrane</keyword>
<dbReference type="CDD" id="cd00130">
    <property type="entry name" value="PAS"/>
    <property type="match status" value="1"/>
</dbReference>
<dbReference type="AlphaFoldDB" id="A0A437KA18"/>
<keyword evidence="18" id="KW-1185">Reference proteome</keyword>
<name>A0A437KA18_9BACI</name>
<evidence type="ECO:0000256" key="2">
    <source>
        <dbReference type="ARBA" id="ARBA00004651"/>
    </source>
</evidence>
<dbReference type="GO" id="GO:0006355">
    <property type="term" value="P:regulation of DNA-templated transcription"/>
    <property type="evidence" value="ECO:0007669"/>
    <property type="project" value="InterPro"/>
</dbReference>
<evidence type="ECO:0000256" key="3">
    <source>
        <dbReference type="ARBA" id="ARBA00012438"/>
    </source>
</evidence>
<dbReference type="InterPro" id="IPR036890">
    <property type="entry name" value="HATPase_C_sf"/>
</dbReference>